<name>A0A8T0WTZ8_PANVG</name>
<organism evidence="2 3">
    <name type="scientific">Panicum virgatum</name>
    <name type="common">Blackwell switchgrass</name>
    <dbReference type="NCBI Taxonomy" id="38727"/>
    <lineage>
        <taxon>Eukaryota</taxon>
        <taxon>Viridiplantae</taxon>
        <taxon>Streptophyta</taxon>
        <taxon>Embryophyta</taxon>
        <taxon>Tracheophyta</taxon>
        <taxon>Spermatophyta</taxon>
        <taxon>Magnoliopsida</taxon>
        <taxon>Liliopsida</taxon>
        <taxon>Poales</taxon>
        <taxon>Poaceae</taxon>
        <taxon>PACMAD clade</taxon>
        <taxon>Panicoideae</taxon>
        <taxon>Panicodae</taxon>
        <taxon>Paniceae</taxon>
        <taxon>Panicinae</taxon>
        <taxon>Panicum</taxon>
        <taxon>Panicum sect. Hiantes</taxon>
    </lineage>
</organism>
<feature type="region of interest" description="Disordered" evidence="1">
    <location>
        <begin position="28"/>
        <end position="74"/>
    </location>
</feature>
<dbReference type="Proteomes" id="UP000823388">
    <property type="component" value="Chromosome 1N"/>
</dbReference>
<dbReference type="EMBL" id="CM029038">
    <property type="protein sequence ID" value="KAG2649186.1"/>
    <property type="molecule type" value="Genomic_DNA"/>
</dbReference>
<reference evidence="2" key="1">
    <citation type="submission" date="2020-05" db="EMBL/GenBank/DDBJ databases">
        <title>WGS assembly of Panicum virgatum.</title>
        <authorList>
            <person name="Lovell J.T."/>
            <person name="Jenkins J."/>
            <person name="Shu S."/>
            <person name="Juenger T.E."/>
            <person name="Schmutz J."/>
        </authorList>
    </citation>
    <scope>NUCLEOTIDE SEQUENCE</scope>
    <source>
        <strain evidence="2">AP13</strain>
    </source>
</reference>
<comment type="caution">
    <text evidence="2">The sequence shown here is derived from an EMBL/GenBank/DDBJ whole genome shotgun (WGS) entry which is preliminary data.</text>
</comment>
<keyword evidence="3" id="KW-1185">Reference proteome</keyword>
<evidence type="ECO:0000256" key="1">
    <source>
        <dbReference type="SAM" id="MobiDB-lite"/>
    </source>
</evidence>
<evidence type="ECO:0000313" key="2">
    <source>
        <dbReference type="EMBL" id="KAG2649186.1"/>
    </source>
</evidence>
<feature type="compositionally biased region" description="Basic and acidic residues" evidence="1">
    <location>
        <begin position="36"/>
        <end position="51"/>
    </location>
</feature>
<gene>
    <name evidence="2" type="ORF">PVAP13_1NG116844</name>
</gene>
<dbReference type="AlphaFoldDB" id="A0A8T0WTZ8"/>
<accession>A0A8T0WTZ8</accession>
<sequence>MGGFPGGQSFQFQRSGAPSAHWVLRWTSAGGARSPSPEKLRVADDPQDRRRPLGAGVSSSPQDGETHLGCDPRLSVTACEGDSDDLVSPPPPDLPLLPPLLLIRFQVFSFISTEAAWGSLRCPFHQGLAKFAMQR</sequence>
<proteinExistence type="predicted"/>
<evidence type="ECO:0000313" key="3">
    <source>
        <dbReference type="Proteomes" id="UP000823388"/>
    </source>
</evidence>
<protein>
    <submittedName>
        <fullName evidence="2">Uncharacterized protein</fullName>
    </submittedName>
</protein>